<gene>
    <name evidence="2" type="ORF">A3I23_01040</name>
</gene>
<organism evidence="2 3">
    <name type="scientific">Candidatus Nomurabacteria bacterium RIFCSPLOWO2_02_FULL_40_67</name>
    <dbReference type="NCBI Taxonomy" id="1801787"/>
    <lineage>
        <taxon>Bacteria</taxon>
        <taxon>Candidatus Nomuraibacteriota</taxon>
    </lineage>
</organism>
<protein>
    <submittedName>
        <fullName evidence="2">Uncharacterized protein</fullName>
    </submittedName>
</protein>
<evidence type="ECO:0000313" key="3">
    <source>
        <dbReference type="Proteomes" id="UP000177693"/>
    </source>
</evidence>
<evidence type="ECO:0000256" key="1">
    <source>
        <dbReference type="SAM" id="Phobius"/>
    </source>
</evidence>
<accession>A0A1F6Y6W6</accession>
<dbReference type="Proteomes" id="UP000177693">
    <property type="component" value="Unassembled WGS sequence"/>
</dbReference>
<reference evidence="2 3" key="1">
    <citation type="journal article" date="2016" name="Nat. Commun.">
        <title>Thousands of microbial genomes shed light on interconnected biogeochemical processes in an aquifer system.</title>
        <authorList>
            <person name="Anantharaman K."/>
            <person name="Brown C.T."/>
            <person name="Hug L.A."/>
            <person name="Sharon I."/>
            <person name="Castelle C.J."/>
            <person name="Probst A.J."/>
            <person name="Thomas B.C."/>
            <person name="Singh A."/>
            <person name="Wilkins M.J."/>
            <person name="Karaoz U."/>
            <person name="Brodie E.L."/>
            <person name="Williams K.H."/>
            <person name="Hubbard S.S."/>
            <person name="Banfield J.F."/>
        </authorList>
    </citation>
    <scope>NUCLEOTIDE SEQUENCE [LARGE SCALE GENOMIC DNA]</scope>
</reference>
<keyword evidence="1" id="KW-0472">Membrane</keyword>
<comment type="caution">
    <text evidence="2">The sequence shown here is derived from an EMBL/GenBank/DDBJ whole genome shotgun (WGS) entry which is preliminary data.</text>
</comment>
<dbReference type="EMBL" id="MFVL01000006">
    <property type="protein sequence ID" value="OGJ02076.1"/>
    <property type="molecule type" value="Genomic_DNA"/>
</dbReference>
<name>A0A1F6Y6W6_9BACT</name>
<feature type="transmembrane region" description="Helical" evidence="1">
    <location>
        <begin position="63"/>
        <end position="84"/>
    </location>
</feature>
<keyword evidence="1" id="KW-0812">Transmembrane</keyword>
<sequence>MARRAARPQKGIAKIYYRVLGCCLVGKTSCKVETKQQQQEARTTSFHPERQTMTPENKKRLEVVGYLAYSLVGIAVLALIVWAITSSSSSSRKKMAGPDGIIGSLRSLVQASNGLRELVSSNQVVASRQMETLSATIASNNAAIRVETRALVDESVAKAMEPFQKLLTNPPSHCPPPVAAKASPTPPPVAAAAPAPVTAMAPSGVTNSNTLVVNNPPPQPQPVAVSTAERWVLQNNNMVVVGGGPPSVTITTNPPQPYWLRDLFK</sequence>
<proteinExistence type="predicted"/>
<evidence type="ECO:0000313" key="2">
    <source>
        <dbReference type="EMBL" id="OGJ02076.1"/>
    </source>
</evidence>
<dbReference type="AlphaFoldDB" id="A0A1F6Y6W6"/>
<keyword evidence="1" id="KW-1133">Transmembrane helix</keyword>